<dbReference type="Proteomes" id="UP001363151">
    <property type="component" value="Unassembled WGS sequence"/>
</dbReference>
<feature type="region of interest" description="Disordered" evidence="1">
    <location>
        <begin position="46"/>
        <end position="79"/>
    </location>
</feature>
<feature type="region of interest" description="Disordered" evidence="1">
    <location>
        <begin position="97"/>
        <end position="139"/>
    </location>
</feature>
<evidence type="ECO:0000313" key="3">
    <source>
        <dbReference type="Proteomes" id="UP001363151"/>
    </source>
</evidence>
<comment type="caution">
    <text evidence="2">The sequence shown here is derived from an EMBL/GenBank/DDBJ whole genome shotgun (WGS) entry which is preliminary data.</text>
</comment>
<proteinExistence type="predicted"/>
<sequence>MDAGVKLVSPTRPLRRVAGPLNVPVPMVTIEKGAPCRRPRFISFDETAFDAPGPGPSRKRGAAGLDGFESAGSASSCGSEACTPLRLDFDAWDSDGDDSAASAGFRSPSPTKRRRPAPPTVRRKSCLARPGDSPYTPEVDRLAALSPGRLEELKRLTLRNLECFAGDGLAVRVQLDELRERLVEAASGGSGDDASDPHERETVRSFGPLEPPRTP</sequence>
<gene>
    <name evidence="2" type="ORF">SO694_00140038</name>
</gene>
<feature type="region of interest" description="Disordered" evidence="1">
    <location>
        <begin position="184"/>
        <end position="215"/>
    </location>
</feature>
<feature type="compositionally biased region" description="Low complexity" evidence="1">
    <location>
        <begin position="69"/>
        <end position="79"/>
    </location>
</feature>
<organism evidence="2 3">
    <name type="scientific">Aureococcus anophagefferens</name>
    <name type="common">Harmful bloom alga</name>
    <dbReference type="NCBI Taxonomy" id="44056"/>
    <lineage>
        <taxon>Eukaryota</taxon>
        <taxon>Sar</taxon>
        <taxon>Stramenopiles</taxon>
        <taxon>Ochrophyta</taxon>
        <taxon>Pelagophyceae</taxon>
        <taxon>Pelagomonadales</taxon>
        <taxon>Pelagomonadaceae</taxon>
        <taxon>Aureococcus</taxon>
    </lineage>
</organism>
<feature type="compositionally biased region" description="Basic residues" evidence="1">
    <location>
        <begin position="111"/>
        <end position="126"/>
    </location>
</feature>
<reference evidence="2 3" key="1">
    <citation type="submission" date="2024-03" db="EMBL/GenBank/DDBJ databases">
        <title>Aureococcus anophagefferens CCMP1851 and Kratosvirus quantuckense: Draft genome of a second virus-susceptible host strain in the model system.</title>
        <authorList>
            <person name="Chase E."/>
            <person name="Truchon A.R."/>
            <person name="Schepens W."/>
            <person name="Wilhelm S.W."/>
        </authorList>
    </citation>
    <scope>NUCLEOTIDE SEQUENCE [LARGE SCALE GENOMIC DNA]</scope>
    <source>
        <strain evidence="2 3">CCMP1851</strain>
    </source>
</reference>
<protein>
    <submittedName>
        <fullName evidence="2">Uncharacterized protein</fullName>
    </submittedName>
</protein>
<accession>A0ABR1FPH7</accession>
<evidence type="ECO:0000313" key="2">
    <source>
        <dbReference type="EMBL" id="KAK7235073.1"/>
    </source>
</evidence>
<keyword evidence="3" id="KW-1185">Reference proteome</keyword>
<name>A0ABR1FPH7_AURAN</name>
<dbReference type="EMBL" id="JBBJCI010000298">
    <property type="protein sequence ID" value="KAK7235073.1"/>
    <property type="molecule type" value="Genomic_DNA"/>
</dbReference>
<evidence type="ECO:0000256" key="1">
    <source>
        <dbReference type="SAM" id="MobiDB-lite"/>
    </source>
</evidence>